<keyword evidence="1" id="KW-1133">Transmembrane helix</keyword>
<keyword evidence="3" id="KW-1185">Reference proteome</keyword>
<proteinExistence type="predicted"/>
<sequence>MWWNAGCHLQTAGGPFAAFFCPFPPSFWRRPVVAKMARPISIDEWLDLKFEHVSFTFGSSSFACLVQIIIFLALIRSDPAKMKRPWGECTLWRKPVSSTHALISGYLS</sequence>
<reference evidence="2" key="1">
    <citation type="journal article" date="2020" name="Stud. Mycol.">
        <title>101 Dothideomycetes genomes: a test case for predicting lifestyles and emergence of pathogens.</title>
        <authorList>
            <person name="Haridas S."/>
            <person name="Albert R."/>
            <person name="Binder M."/>
            <person name="Bloem J."/>
            <person name="Labutti K."/>
            <person name="Salamov A."/>
            <person name="Andreopoulos B."/>
            <person name="Baker S."/>
            <person name="Barry K."/>
            <person name="Bills G."/>
            <person name="Bluhm B."/>
            <person name="Cannon C."/>
            <person name="Castanera R."/>
            <person name="Culley D."/>
            <person name="Daum C."/>
            <person name="Ezra D."/>
            <person name="Gonzalez J."/>
            <person name="Henrissat B."/>
            <person name="Kuo A."/>
            <person name="Liang C."/>
            <person name="Lipzen A."/>
            <person name="Lutzoni F."/>
            <person name="Magnuson J."/>
            <person name="Mondo S."/>
            <person name="Nolan M."/>
            <person name="Ohm R."/>
            <person name="Pangilinan J."/>
            <person name="Park H.-J."/>
            <person name="Ramirez L."/>
            <person name="Alfaro M."/>
            <person name="Sun H."/>
            <person name="Tritt A."/>
            <person name="Yoshinaga Y."/>
            <person name="Zwiers L.-H."/>
            <person name="Turgeon B."/>
            <person name="Goodwin S."/>
            <person name="Spatafora J."/>
            <person name="Crous P."/>
            <person name="Grigoriev I."/>
        </authorList>
    </citation>
    <scope>NUCLEOTIDE SEQUENCE</scope>
    <source>
        <strain evidence="2">ATCC 16933</strain>
    </source>
</reference>
<evidence type="ECO:0000313" key="2">
    <source>
        <dbReference type="EMBL" id="KAF2461584.1"/>
    </source>
</evidence>
<keyword evidence="1" id="KW-0472">Membrane</keyword>
<protein>
    <submittedName>
        <fullName evidence="2">Uncharacterized protein</fullName>
    </submittedName>
</protein>
<dbReference type="EMBL" id="MU001671">
    <property type="protein sequence ID" value="KAF2461584.1"/>
    <property type="molecule type" value="Genomic_DNA"/>
</dbReference>
<feature type="transmembrane region" description="Helical" evidence="1">
    <location>
        <begin position="55"/>
        <end position="75"/>
    </location>
</feature>
<evidence type="ECO:0000256" key="1">
    <source>
        <dbReference type="SAM" id="Phobius"/>
    </source>
</evidence>
<organism evidence="2 3">
    <name type="scientific">Lineolata rhizophorae</name>
    <dbReference type="NCBI Taxonomy" id="578093"/>
    <lineage>
        <taxon>Eukaryota</taxon>
        <taxon>Fungi</taxon>
        <taxon>Dikarya</taxon>
        <taxon>Ascomycota</taxon>
        <taxon>Pezizomycotina</taxon>
        <taxon>Dothideomycetes</taxon>
        <taxon>Dothideomycetes incertae sedis</taxon>
        <taxon>Lineolatales</taxon>
        <taxon>Lineolataceae</taxon>
        <taxon>Lineolata</taxon>
    </lineage>
</organism>
<dbReference type="Proteomes" id="UP000799766">
    <property type="component" value="Unassembled WGS sequence"/>
</dbReference>
<dbReference type="AlphaFoldDB" id="A0A6A6PCA6"/>
<name>A0A6A6PCA6_9PEZI</name>
<keyword evidence="1" id="KW-0812">Transmembrane</keyword>
<gene>
    <name evidence="2" type="ORF">BDY21DRAFT_360671</name>
</gene>
<evidence type="ECO:0000313" key="3">
    <source>
        <dbReference type="Proteomes" id="UP000799766"/>
    </source>
</evidence>
<accession>A0A6A6PCA6</accession>